<keyword evidence="8 11" id="KW-0804">Transcription</keyword>
<keyword evidence="10 11" id="KW-0539">Nucleus</keyword>
<dbReference type="GO" id="GO:0000122">
    <property type="term" value="P:negative regulation of transcription by RNA polymerase II"/>
    <property type="evidence" value="ECO:0007669"/>
    <property type="project" value="TreeGrafter"/>
</dbReference>
<dbReference type="Proteomes" id="UP000440578">
    <property type="component" value="Unassembled WGS sequence"/>
</dbReference>
<evidence type="ECO:0000256" key="10">
    <source>
        <dbReference type="ARBA" id="ARBA00023242"/>
    </source>
</evidence>
<evidence type="ECO:0000259" key="14">
    <source>
        <dbReference type="PROSITE" id="PS51843"/>
    </source>
</evidence>
<keyword evidence="6 11" id="KW-0805">Transcription regulation</keyword>
<evidence type="ECO:0000256" key="3">
    <source>
        <dbReference type="ARBA" id="ARBA00022723"/>
    </source>
</evidence>
<keyword evidence="3 11" id="KW-0479">Metal-binding</keyword>
<dbReference type="PANTHER" id="PTHR24082:SF473">
    <property type="entry name" value="ECDYSONE-INDUCED PROTEIN 75B, ISOFORM B"/>
    <property type="match status" value="1"/>
</dbReference>
<keyword evidence="5 11" id="KW-0862">Zinc</keyword>
<evidence type="ECO:0000256" key="1">
    <source>
        <dbReference type="ARBA" id="ARBA00004496"/>
    </source>
</evidence>
<dbReference type="AlphaFoldDB" id="A0A6A4W601"/>
<organism evidence="15 16">
    <name type="scientific">Amphibalanus amphitrite</name>
    <name type="common">Striped barnacle</name>
    <name type="synonym">Balanus amphitrite</name>
    <dbReference type="NCBI Taxonomy" id="1232801"/>
    <lineage>
        <taxon>Eukaryota</taxon>
        <taxon>Metazoa</taxon>
        <taxon>Ecdysozoa</taxon>
        <taxon>Arthropoda</taxon>
        <taxon>Crustacea</taxon>
        <taxon>Multicrustacea</taxon>
        <taxon>Cirripedia</taxon>
        <taxon>Thoracica</taxon>
        <taxon>Thoracicalcarea</taxon>
        <taxon>Balanomorpha</taxon>
        <taxon>Balanoidea</taxon>
        <taxon>Balanidae</taxon>
        <taxon>Amphibalaninae</taxon>
        <taxon>Amphibalanus</taxon>
    </lineage>
</organism>
<feature type="compositionally biased region" description="Acidic residues" evidence="12">
    <location>
        <begin position="582"/>
        <end position="593"/>
    </location>
</feature>
<comment type="caution">
    <text evidence="15">The sequence shown here is derived from an EMBL/GenBank/DDBJ whole genome shotgun (WGS) entry which is preliminary data.</text>
</comment>
<dbReference type="GO" id="GO:0045944">
    <property type="term" value="P:positive regulation of transcription by RNA polymerase II"/>
    <property type="evidence" value="ECO:0007669"/>
    <property type="project" value="TreeGrafter"/>
</dbReference>
<dbReference type="InterPro" id="IPR013088">
    <property type="entry name" value="Znf_NHR/GATA"/>
</dbReference>
<evidence type="ECO:0000256" key="9">
    <source>
        <dbReference type="ARBA" id="ARBA00023170"/>
    </source>
</evidence>
<dbReference type="Pfam" id="PF00105">
    <property type="entry name" value="zf-C4"/>
    <property type="match status" value="1"/>
</dbReference>
<evidence type="ECO:0000313" key="16">
    <source>
        <dbReference type="Proteomes" id="UP000440578"/>
    </source>
</evidence>
<dbReference type="GO" id="GO:0005737">
    <property type="term" value="C:cytoplasm"/>
    <property type="evidence" value="ECO:0007669"/>
    <property type="project" value="UniProtKB-SubCell"/>
</dbReference>
<feature type="compositionally biased region" description="Low complexity" evidence="12">
    <location>
        <begin position="438"/>
        <end position="453"/>
    </location>
</feature>
<dbReference type="SMART" id="SM00430">
    <property type="entry name" value="HOLI"/>
    <property type="match status" value="1"/>
</dbReference>
<dbReference type="InterPro" id="IPR001723">
    <property type="entry name" value="Nuclear_hrmn_rcpt"/>
</dbReference>
<dbReference type="InterPro" id="IPR050234">
    <property type="entry name" value="Nuclear_hormone_rcpt_NR1"/>
</dbReference>
<dbReference type="InterPro" id="IPR001628">
    <property type="entry name" value="Znf_hrmn_rcpt"/>
</dbReference>
<dbReference type="PRINTS" id="PR00546">
    <property type="entry name" value="THYROIDHORMR"/>
</dbReference>
<evidence type="ECO:0000256" key="8">
    <source>
        <dbReference type="ARBA" id="ARBA00023163"/>
    </source>
</evidence>
<dbReference type="SUPFAM" id="SSF48508">
    <property type="entry name" value="Nuclear receptor ligand-binding domain"/>
    <property type="match status" value="1"/>
</dbReference>
<comment type="subcellular location">
    <subcellularLocation>
        <location evidence="1">Cytoplasm</location>
    </subcellularLocation>
    <subcellularLocation>
        <location evidence="11">Nucleus</location>
    </subcellularLocation>
</comment>
<keyword evidence="9 11" id="KW-0675">Receptor</keyword>
<dbReference type="PANTHER" id="PTHR24082">
    <property type="entry name" value="NUCLEAR HORMONE RECEPTOR"/>
    <property type="match status" value="1"/>
</dbReference>
<dbReference type="PRINTS" id="PR00398">
    <property type="entry name" value="STRDHORMONER"/>
</dbReference>
<dbReference type="PROSITE" id="PS51843">
    <property type="entry name" value="NR_LBD"/>
    <property type="match status" value="1"/>
</dbReference>
<evidence type="ECO:0000256" key="11">
    <source>
        <dbReference type="RuleBase" id="RU004334"/>
    </source>
</evidence>
<dbReference type="GO" id="GO:0008270">
    <property type="term" value="F:zinc ion binding"/>
    <property type="evidence" value="ECO:0007669"/>
    <property type="project" value="UniProtKB-KW"/>
</dbReference>
<dbReference type="PROSITE" id="PS51030">
    <property type="entry name" value="NUCLEAR_REC_DBD_2"/>
    <property type="match status" value="1"/>
</dbReference>
<name>A0A6A4W601_AMPAM</name>
<proteinExistence type="inferred from homology"/>
<evidence type="ECO:0000256" key="2">
    <source>
        <dbReference type="ARBA" id="ARBA00008092"/>
    </source>
</evidence>
<dbReference type="Pfam" id="PF00104">
    <property type="entry name" value="Hormone_recep"/>
    <property type="match status" value="1"/>
</dbReference>
<dbReference type="SUPFAM" id="SSF57716">
    <property type="entry name" value="Glucocorticoid receptor-like (DNA-binding domain)"/>
    <property type="match status" value="1"/>
</dbReference>
<dbReference type="OrthoDB" id="7634782at2759"/>
<dbReference type="InterPro" id="IPR000536">
    <property type="entry name" value="Nucl_hrmn_rcpt_lig-bd"/>
</dbReference>
<dbReference type="GO" id="GO:0004879">
    <property type="term" value="F:nuclear receptor activity"/>
    <property type="evidence" value="ECO:0007669"/>
    <property type="project" value="InterPro"/>
</dbReference>
<dbReference type="Gene3D" id="1.10.565.10">
    <property type="entry name" value="Retinoid X Receptor"/>
    <property type="match status" value="1"/>
</dbReference>
<protein>
    <submittedName>
        <fullName evidence="15">Nuclear hormone receptor E75</fullName>
    </submittedName>
</protein>
<dbReference type="InterPro" id="IPR035500">
    <property type="entry name" value="NHR-like_dom_sf"/>
</dbReference>
<keyword evidence="4 11" id="KW-0863">Zinc-finger</keyword>
<dbReference type="GO" id="GO:0005634">
    <property type="term" value="C:nucleus"/>
    <property type="evidence" value="ECO:0007669"/>
    <property type="project" value="UniProtKB-SubCell"/>
</dbReference>
<dbReference type="InterPro" id="IPR001728">
    <property type="entry name" value="ThyrH_rcpt"/>
</dbReference>
<accession>A0A6A4W601</accession>
<feature type="region of interest" description="Disordered" evidence="12">
    <location>
        <begin position="577"/>
        <end position="737"/>
    </location>
</feature>
<evidence type="ECO:0000256" key="12">
    <source>
        <dbReference type="SAM" id="MobiDB-lite"/>
    </source>
</evidence>
<dbReference type="PRINTS" id="PR00047">
    <property type="entry name" value="STROIDFINGER"/>
</dbReference>
<sequence>MTVKDLLMAFPPVLAGSSLDLALHEAVKGQPSPAESPAGSPRGSTMIPEVPPPTTTLPVAAPADFDGTTVLCQVCGDKASGFHYGVHSCEGCKGFFRRSIQQKIQYKPCTKNQNCSILRINRNRCQYCRLKKCIAVGMSRDAVRFGRVPKREKAKILAAMQSVNQKYQERAFLSELEDDSKLIRMIVQAHMDACDFTWDKVASTLQTARSAPNYCHTTNGYACPLSPRVVGSDGRLRDSQLFGPHIKAVVDFAKQLPGFLRLPEEDRVTLLKSSVFEVLLVWLACMFDSKTNTAVCLNGQLVRRDAFAAGSQPKFLLDSMFNFADQLNALRLSDAEIGLFCACVVLTTERPGLRNVDLIARIHHKVDAALRTVLARNHPQTPDLYDQLARKVHDLKTLNTLHSDMIRSLKEPEDRRPSGGCPWPGTELVRDANHSPHSLSSGYVGSEEGSVQSPVAGRLESSPSPDGPPSGVPSVASHPHLVAALQPRPQPIKRKAESPAAREVSPCPSASGLASPCSSPRSLFDERPEPFIKAESDDYMPLLKQALSKPSLVAADGSGRALLETAFVPHKKFRWMRRENEQEPTESSDEVDDEKASRTPTLSRILGAPPQRGWTTEQLRQREAVQAPAQHARRHRRRAAGRLPVQRRVAHGAAATARVARAARVRDAGADAAAPRARCARLGEHGASASVSGAQPGAHPQPGAGPQPRASPQPGAVRAAPEPCPGGQPGRLRARSQ</sequence>
<keyword evidence="16" id="KW-1185">Reference proteome</keyword>
<feature type="region of interest" description="Disordered" evidence="12">
    <location>
        <begin position="26"/>
        <end position="53"/>
    </location>
</feature>
<evidence type="ECO:0000256" key="7">
    <source>
        <dbReference type="ARBA" id="ARBA00023125"/>
    </source>
</evidence>
<evidence type="ECO:0000256" key="5">
    <source>
        <dbReference type="ARBA" id="ARBA00022833"/>
    </source>
</evidence>
<feature type="compositionally biased region" description="Low complexity" evidence="12">
    <location>
        <begin position="651"/>
        <end position="662"/>
    </location>
</feature>
<evidence type="ECO:0000256" key="6">
    <source>
        <dbReference type="ARBA" id="ARBA00023015"/>
    </source>
</evidence>
<evidence type="ECO:0000313" key="15">
    <source>
        <dbReference type="EMBL" id="KAF0303287.1"/>
    </source>
</evidence>
<feature type="compositionally biased region" description="Basic residues" evidence="12">
    <location>
        <begin position="631"/>
        <end position="640"/>
    </location>
</feature>
<dbReference type="CDD" id="cd07166">
    <property type="entry name" value="NR_DBD_REV_ERB"/>
    <property type="match status" value="1"/>
</dbReference>
<dbReference type="PROSITE" id="PS00031">
    <property type="entry name" value="NUCLEAR_REC_DBD_1"/>
    <property type="match status" value="1"/>
</dbReference>
<keyword evidence="7 11" id="KW-0238">DNA-binding</keyword>
<evidence type="ECO:0000259" key="13">
    <source>
        <dbReference type="PROSITE" id="PS51030"/>
    </source>
</evidence>
<dbReference type="GO" id="GO:0009755">
    <property type="term" value="P:hormone-mediated signaling pathway"/>
    <property type="evidence" value="ECO:0007669"/>
    <property type="project" value="TreeGrafter"/>
</dbReference>
<dbReference type="Gene3D" id="3.30.50.10">
    <property type="entry name" value="Erythroid Transcription Factor GATA-1, subunit A"/>
    <property type="match status" value="1"/>
</dbReference>
<feature type="domain" description="NR LBD" evidence="14">
    <location>
        <begin position="178"/>
        <end position="428"/>
    </location>
</feature>
<feature type="compositionally biased region" description="Basic and acidic residues" evidence="12">
    <location>
        <begin position="406"/>
        <end position="417"/>
    </location>
</feature>
<feature type="compositionally biased region" description="Low complexity" evidence="12">
    <location>
        <begin position="693"/>
        <end position="702"/>
    </location>
</feature>
<feature type="region of interest" description="Disordered" evidence="12">
    <location>
        <begin position="406"/>
        <end position="523"/>
    </location>
</feature>
<dbReference type="SMART" id="SM00399">
    <property type="entry name" value="ZnF_C4"/>
    <property type="match status" value="1"/>
</dbReference>
<gene>
    <name evidence="15" type="primary">E75_1</name>
    <name evidence="15" type="ORF">FJT64_024731</name>
</gene>
<dbReference type="FunFam" id="3.30.50.10:FF:000013">
    <property type="entry name" value="Nuclear receptor subfamily 1 group D member 2"/>
    <property type="match status" value="1"/>
</dbReference>
<dbReference type="EMBL" id="VIIS01000957">
    <property type="protein sequence ID" value="KAF0303287.1"/>
    <property type="molecule type" value="Genomic_DNA"/>
</dbReference>
<reference evidence="15 16" key="1">
    <citation type="submission" date="2019-07" db="EMBL/GenBank/DDBJ databases">
        <title>Draft genome assembly of a fouling barnacle, Amphibalanus amphitrite (Darwin, 1854): The first reference genome for Thecostraca.</title>
        <authorList>
            <person name="Kim W."/>
        </authorList>
    </citation>
    <scope>NUCLEOTIDE SEQUENCE [LARGE SCALE GENOMIC DNA]</scope>
    <source>
        <strain evidence="15">SNU_AA5</strain>
        <tissue evidence="15">Soma without cirri and trophi</tissue>
    </source>
</reference>
<comment type="similarity">
    <text evidence="2">Belongs to the nuclear hormone receptor family. NR1 subfamily.</text>
</comment>
<dbReference type="GO" id="GO:0030154">
    <property type="term" value="P:cell differentiation"/>
    <property type="evidence" value="ECO:0007669"/>
    <property type="project" value="TreeGrafter"/>
</dbReference>
<feature type="domain" description="Nuclear receptor" evidence="13">
    <location>
        <begin position="69"/>
        <end position="145"/>
    </location>
</feature>
<evidence type="ECO:0000256" key="4">
    <source>
        <dbReference type="ARBA" id="ARBA00022771"/>
    </source>
</evidence>
<dbReference type="GO" id="GO:0000978">
    <property type="term" value="F:RNA polymerase II cis-regulatory region sequence-specific DNA binding"/>
    <property type="evidence" value="ECO:0007669"/>
    <property type="project" value="TreeGrafter"/>
</dbReference>